<protein>
    <submittedName>
        <fullName evidence="1">Uncharacterized protein</fullName>
    </submittedName>
</protein>
<dbReference type="RefSeq" id="WP_344171354.1">
    <property type="nucleotide sequence ID" value="NZ_BAAANC010000001.1"/>
</dbReference>
<evidence type="ECO:0000313" key="1">
    <source>
        <dbReference type="EMBL" id="GAA1517042.1"/>
    </source>
</evidence>
<keyword evidence="2" id="KW-1185">Reference proteome</keyword>
<organism evidence="1 2">
    <name type="scientific">Kribbella lupini</name>
    <dbReference type="NCBI Taxonomy" id="291602"/>
    <lineage>
        <taxon>Bacteria</taxon>
        <taxon>Bacillati</taxon>
        <taxon>Actinomycetota</taxon>
        <taxon>Actinomycetes</taxon>
        <taxon>Propionibacteriales</taxon>
        <taxon>Kribbellaceae</taxon>
        <taxon>Kribbella</taxon>
    </lineage>
</organism>
<dbReference type="Proteomes" id="UP001500363">
    <property type="component" value="Unassembled WGS sequence"/>
</dbReference>
<reference evidence="1 2" key="1">
    <citation type="journal article" date="2019" name="Int. J. Syst. Evol. Microbiol.">
        <title>The Global Catalogue of Microorganisms (GCM) 10K type strain sequencing project: providing services to taxonomists for standard genome sequencing and annotation.</title>
        <authorList>
            <consortium name="The Broad Institute Genomics Platform"/>
            <consortium name="The Broad Institute Genome Sequencing Center for Infectious Disease"/>
            <person name="Wu L."/>
            <person name="Ma J."/>
        </authorList>
    </citation>
    <scope>NUCLEOTIDE SEQUENCE [LARGE SCALE GENOMIC DNA]</scope>
    <source>
        <strain evidence="1 2">JCM 14303</strain>
    </source>
</reference>
<gene>
    <name evidence="1" type="ORF">GCM10009741_15210</name>
</gene>
<dbReference type="EMBL" id="BAAANC010000001">
    <property type="protein sequence ID" value="GAA1517042.1"/>
    <property type="molecule type" value="Genomic_DNA"/>
</dbReference>
<evidence type="ECO:0000313" key="2">
    <source>
        <dbReference type="Proteomes" id="UP001500363"/>
    </source>
</evidence>
<comment type="caution">
    <text evidence="1">The sequence shown here is derived from an EMBL/GenBank/DDBJ whole genome shotgun (WGS) entry which is preliminary data.</text>
</comment>
<sequence>MAEEIDPAVLARARQALAEWMNAQEDEEDVDQLIDAESLEGWQVYPVEEFLAFSSPGGFTNQLYLVGEGVVRPFSYSSETQEYAVEATRAERDGLEPPEPPGPAITLDEWNDFIGR</sequence>
<accession>A0ABN2AGK5</accession>
<name>A0ABN2AGK5_9ACTN</name>
<proteinExistence type="predicted"/>